<gene>
    <name evidence="2" type="ORF">CHIRRI_LOCUS14477</name>
</gene>
<dbReference type="Proteomes" id="UP001153620">
    <property type="component" value="Chromosome 4"/>
</dbReference>
<evidence type="ECO:0000256" key="1">
    <source>
        <dbReference type="SAM" id="SignalP"/>
    </source>
</evidence>
<accession>A0A9N9S7E9</accession>
<reference evidence="2" key="2">
    <citation type="submission" date="2022-10" db="EMBL/GenBank/DDBJ databases">
        <authorList>
            <consortium name="ENA_rothamsted_submissions"/>
            <consortium name="culmorum"/>
            <person name="King R."/>
        </authorList>
    </citation>
    <scope>NUCLEOTIDE SEQUENCE</scope>
</reference>
<name>A0A9N9S7E9_9DIPT</name>
<proteinExistence type="predicted"/>
<feature type="chain" id="PRO_5040195286" evidence="1">
    <location>
        <begin position="20"/>
        <end position="181"/>
    </location>
</feature>
<keyword evidence="1" id="KW-0732">Signal</keyword>
<dbReference type="EMBL" id="OU895880">
    <property type="protein sequence ID" value="CAG9811669.1"/>
    <property type="molecule type" value="Genomic_DNA"/>
</dbReference>
<sequence length="181" mass="20543">MCKNIKFLILCMTIAAASANIHQYDSQSPPESVVNLTRCNELNLHRWELHKCCKYPHINLHRVLIDTCLDECIGSNDECCPMGCLWRITKIVYDSANVNLNGLKRTLKSSVFDSEWDDLIETSVDECALEVRPAGLEGPCQFPAHLPKLLGCTIKKLFLQCPQMHPLPVCETTKMYVQECM</sequence>
<dbReference type="OrthoDB" id="10338725at2759"/>
<dbReference type="Gene3D" id="1.10.238.270">
    <property type="match status" value="1"/>
</dbReference>
<evidence type="ECO:0000313" key="2">
    <source>
        <dbReference type="EMBL" id="CAG9811669.1"/>
    </source>
</evidence>
<organism evidence="2 3">
    <name type="scientific">Chironomus riparius</name>
    <dbReference type="NCBI Taxonomy" id="315576"/>
    <lineage>
        <taxon>Eukaryota</taxon>
        <taxon>Metazoa</taxon>
        <taxon>Ecdysozoa</taxon>
        <taxon>Arthropoda</taxon>
        <taxon>Hexapoda</taxon>
        <taxon>Insecta</taxon>
        <taxon>Pterygota</taxon>
        <taxon>Neoptera</taxon>
        <taxon>Endopterygota</taxon>
        <taxon>Diptera</taxon>
        <taxon>Nematocera</taxon>
        <taxon>Chironomoidea</taxon>
        <taxon>Chironomidae</taxon>
        <taxon>Chironominae</taxon>
        <taxon>Chironomus</taxon>
    </lineage>
</organism>
<protein>
    <submittedName>
        <fullName evidence="2">Uncharacterized protein</fullName>
    </submittedName>
</protein>
<feature type="signal peptide" evidence="1">
    <location>
        <begin position="1"/>
        <end position="19"/>
    </location>
</feature>
<evidence type="ECO:0000313" key="3">
    <source>
        <dbReference type="Proteomes" id="UP001153620"/>
    </source>
</evidence>
<keyword evidence="3" id="KW-1185">Reference proteome</keyword>
<dbReference type="AlphaFoldDB" id="A0A9N9S7E9"/>
<reference evidence="2" key="1">
    <citation type="submission" date="2022-01" db="EMBL/GenBank/DDBJ databases">
        <authorList>
            <person name="King R."/>
        </authorList>
    </citation>
    <scope>NUCLEOTIDE SEQUENCE</scope>
</reference>